<keyword evidence="2" id="KW-0238">DNA-binding</keyword>
<feature type="domain" description="Transcriptional regulator LacI/GalR-like sensor" evidence="5">
    <location>
        <begin position="5"/>
        <end position="71"/>
    </location>
</feature>
<reference evidence="6 7" key="1">
    <citation type="journal article" date="2015" name="BMC Genomics">
        <title>Comparative genomics and metabolic profiling of the genus Lysobacter.</title>
        <authorList>
            <person name="de Bruijn I."/>
            <person name="Cheng X."/>
            <person name="de Jager V."/>
            <person name="Exposito R.G."/>
            <person name="Watrous J."/>
            <person name="Patel N."/>
            <person name="Postma J."/>
            <person name="Dorrestein P.C."/>
            <person name="Kobayashi D."/>
            <person name="Raaijmakers J.M."/>
        </authorList>
    </citation>
    <scope>NUCLEOTIDE SEQUENCE [LARGE SCALE GENOMIC DNA]</scope>
    <source>
        <strain evidence="6 7">76</strain>
    </source>
</reference>
<dbReference type="STRING" id="84531.LA76x_1754"/>
<dbReference type="Gene3D" id="3.40.50.2300">
    <property type="match status" value="1"/>
</dbReference>
<dbReference type="InterPro" id="IPR028082">
    <property type="entry name" value="Peripla_BP_I"/>
</dbReference>
<sequence length="73" mass="7866">MRTPARHGLRIPEDGAVVGYDDVEISASLTTTRQDPVKAGRLLFAKALLAHEGHEPTSERLPTELIGRESCGA</sequence>
<dbReference type="PANTHER" id="PTHR30146">
    <property type="entry name" value="LACI-RELATED TRANSCRIPTIONAL REPRESSOR"/>
    <property type="match status" value="1"/>
</dbReference>
<dbReference type="GO" id="GO:0000976">
    <property type="term" value="F:transcription cis-regulatory region binding"/>
    <property type="evidence" value="ECO:0007669"/>
    <property type="project" value="TreeGrafter"/>
</dbReference>
<evidence type="ECO:0000313" key="6">
    <source>
        <dbReference type="EMBL" id="ALN79907.1"/>
    </source>
</evidence>
<evidence type="ECO:0000256" key="2">
    <source>
        <dbReference type="ARBA" id="ARBA00023125"/>
    </source>
</evidence>
<proteinExistence type="predicted"/>
<evidence type="ECO:0000256" key="3">
    <source>
        <dbReference type="ARBA" id="ARBA00023163"/>
    </source>
</evidence>
<dbReference type="InterPro" id="IPR046335">
    <property type="entry name" value="LacI/GalR-like_sensor"/>
</dbReference>
<protein>
    <submittedName>
        <fullName evidence="6">Periplasmic binding protein-like domain protein</fullName>
    </submittedName>
</protein>
<evidence type="ECO:0000256" key="1">
    <source>
        <dbReference type="ARBA" id="ARBA00023015"/>
    </source>
</evidence>
<keyword evidence="1" id="KW-0805">Transcription regulation</keyword>
<keyword evidence="3" id="KW-0804">Transcription</keyword>
<evidence type="ECO:0000259" key="5">
    <source>
        <dbReference type="Pfam" id="PF13377"/>
    </source>
</evidence>
<keyword evidence="7" id="KW-1185">Reference proteome</keyword>
<dbReference type="PANTHER" id="PTHR30146:SF120">
    <property type="entry name" value="ALANINE RACEMASE"/>
    <property type="match status" value="1"/>
</dbReference>
<organism evidence="6 7">
    <name type="scientific">Lysobacter antibioticus</name>
    <dbReference type="NCBI Taxonomy" id="84531"/>
    <lineage>
        <taxon>Bacteria</taxon>
        <taxon>Pseudomonadati</taxon>
        <taxon>Pseudomonadota</taxon>
        <taxon>Gammaproteobacteria</taxon>
        <taxon>Lysobacterales</taxon>
        <taxon>Lysobacteraceae</taxon>
        <taxon>Lysobacter</taxon>
    </lineage>
</organism>
<dbReference type="SUPFAM" id="SSF53822">
    <property type="entry name" value="Periplasmic binding protein-like I"/>
    <property type="match status" value="1"/>
</dbReference>
<dbReference type="AlphaFoldDB" id="A0A0S2F8X1"/>
<name>A0A0S2F8X1_LYSAN</name>
<accession>A0A0S2F8X1</accession>
<dbReference type="PATRIC" id="fig|84531.8.peg.1780"/>
<gene>
    <name evidence="6" type="ORF">LA76x_1754</name>
</gene>
<dbReference type="Pfam" id="PF13377">
    <property type="entry name" value="Peripla_BP_3"/>
    <property type="match status" value="1"/>
</dbReference>
<evidence type="ECO:0000313" key="7">
    <source>
        <dbReference type="Proteomes" id="UP000060787"/>
    </source>
</evidence>
<feature type="region of interest" description="Disordered" evidence="4">
    <location>
        <begin position="54"/>
        <end position="73"/>
    </location>
</feature>
<dbReference type="GO" id="GO:0003700">
    <property type="term" value="F:DNA-binding transcription factor activity"/>
    <property type="evidence" value="ECO:0007669"/>
    <property type="project" value="TreeGrafter"/>
</dbReference>
<evidence type="ECO:0000256" key="4">
    <source>
        <dbReference type="SAM" id="MobiDB-lite"/>
    </source>
</evidence>
<dbReference type="Proteomes" id="UP000060787">
    <property type="component" value="Chromosome"/>
</dbReference>
<dbReference type="EMBL" id="CP011129">
    <property type="protein sequence ID" value="ALN79907.1"/>
    <property type="molecule type" value="Genomic_DNA"/>
</dbReference>
<dbReference type="KEGG" id="lab:LA76x_1754"/>